<comment type="caution">
    <text evidence="2">The sequence shown here is derived from an EMBL/GenBank/DDBJ whole genome shotgun (WGS) entry which is preliminary data.</text>
</comment>
<dbReference type="CDD" id="cd06260">
    <property type="entry name" value="DUF820-like"/>
    <property type="match status" value="1"/>
</dbReference>
<feature type="domain" description="Putative restriction endonuclease" evidence="1">
    <location>
        <begin position="15"/>
        <end position="168"/>
    </location>
</feature>
<dbReference type="InterPro" id="IPR008538">
    <property type="entry name" value="Uma2"/>
</dbReference>
<dbReference type="PANTHER" id="PTHR36558">
    <property type="entry name" value="GLR1098 PROTEIN"/>
    <property type="match status" value="1"/>
</dbReference>
<protein>
    <recommendedName>
        <fullName evidence="1">Putative restriction endonuclease domain-containing protein</fullName>
    </recommendedName>
</protein>
<proteinExistence type="predicted"/>
<name>A0A1Y1QH89_9GAMM</name>
<dbReference type="Pfam" id="PF05685">
    <property type="entry name" value="Uma2"/>
    <property type="match status" value="1"/>
</dbReference>
<dbReference type="Proteomes" id="UP000192491">
    <property type="component" value="Unassembled WGS sequence"/>
</dbReference>
<evidence type="ECO:0000313" key="3">
    <source>
        <dbReference type="Proteomes" id="UP000192491"/>
    </source>
</evidence>
<dbReference type="STRING" id="1123401.GCA_000621325_00230"/>
<dbReference type="SUPFAM" id="SSF52980">
    <property type="entry name" value="Restriction endonuclease-like"/>
    <property type="match status" value="1"/>
</dbReference>
<gene>
    <name evidence="2" type="ORF">BWK73_34070</name>
</gene>
<dbReference type="EMBL" id="MTEJ01000297">
    <property type="protein sequence ID" value="OQX05253.1"/>
    <property type="molecule type" value="Genomic_DNA"/>
</dbReference>
<dbReference type="Gene3D" id="3.90.1570.10">
    <property type="entry name" value="tt1808, chain A"/>
    <property type="match status" value="1"/>
</dbReference>
<dbReference type="InterPro" id="IPR012296">
    <property type="entry name" value="Nuclease_put_TT1808"/>
</dbReference>
<dbReference type="InterPro" id="IPR011335">
    <property type="entry name" value="Restrct_endonuc-II-like"/>
</dbReference>
<dbReference type="PANTHER" id="PTHR36558:SF1">
    <property type="entry name" value="RESTRICTION ENDONUCLEASE DOMAIN-CONTAINING PROTEIN-RELATED"/>
    <property type="match status" value="1"/>
</dbReference>
<sequence length="204" mass="23581">MAAVAVAEKFDYLSVEDYLAGEEISDIKYEYVEGQVYAMAGAKINHNKIVRNMSSLLWNHLRHEPCEPLSGDMLVKTLGKRFRYPDVVVVCDDDPSEDERVRESPILIIEVLSKSTRKKDKGEKRLEYLAIPSLLEYVLIEQDFAEVEVQRRSANWQSAYYFLGDEVVLESVNATLPVETIYERVKNEDMLAWLEQQQQQQQAE</sequence>
<evidence type="ECO:0000313" key="2">
    <source>
        <dbReference type="EMBL" id="OQX05253.1"/>
    </source>
</evidence>
<evidence type="ECO:0000259" key="1">
    <source>
        <dbReference type="Pfam" id="PF05685"/>
    </source>
</evidence>
<organism evidence="2 3">
    <name type="scientific">Thiothrix lacustris</name>
    <dbReference type="NCBI Taxonomy" id="525917"/>
    <lineage>
        <taxon>Bacteria</taxon>
        <taxon>Pseudomonadati</taxon>
        <taxon>Pseudomonadota</taxon>
        <taxon>Gammaproteobacteria</taxon>
        <taxon>Thiotrichales</taxon>
        <taxon>Thiotrichaceae</taxon>
        <taxon>Thiothrix</taxon>
    </lineage>
</organism>
<dbReference type="eggNOG" id="COG4636">
    <property type="taxonomic scope" value="Bacteria"/>
</dbReference>
<accession>A0A1Y1QH89</accession>
<reference evidence="2 3" key="1">
    <citation type="submission" date="2017-01" db="EMBL/GenBank/DDBJ databases">
        <title>Novel large sulfur bacteria in the metagenomes of groundwater-fed chemosynthetic microbial mats in the Lake Huron basin.</title>
        <authorList>
            <person name="Sharrar A.M."/>
            <person name="Flood B.E."/>
            <person name="Bailey J.V."/>
            <person name="Jones D.S."/>
            <person name="Biddanda B."/>
            <person name="Ruberg S.A."/>
            <person name="Marcus D.N."/>
            <person name="Dick G.J."/>
        </authorList>
    </citation>
    <scope>NUCLEOTIDE SEQUENCE [LARGE SCALE GENOMIC DNA]</scope>
    <source>
        <strain evidence="2">A8</strain>
    </source>
</reference>
<dbReference type="AlphaFoldDB" id="A0A1Y1QH89"/>